<dbReference type="Proteomes" id="UP000521199">
    <property type="component" value="Unassembled WGS sequence"/>
</dbReference>
<accession>A0A7W8G0J6</accession>
<evidence type="ECO:0000313" key="3">
    <source>
        <dbReference type="EMBL" id="MBB5209256.1"/>
    </source>
</evidence>
<comment type="caution">
    <text evidence="3">The sequence shown here is derived from an EMBL/GenBank/DDBJ whole genome shotgun (WGS) entry which is preliminary data.</text>
</comment>
<dbReference type="EMBL" id="JACHHP010000005">
    <property type="protein sequence ID" value="MBB5209256.1"/>
    <property type="molecule type" value="Genomic_DNA"/>
</dbReference>
<keyword evidence="4" id="KW-1185">Reference proteome</keyword>
<protein>
    <submittedName>
        <fullName evidence="3">Uncharacterized protein</fullName>
    </submittedName>
</protein>
<proteinExistence type="predicted"/>
<feature type="signal peptide" evidence="2">
    <location>
        <begin position="1"/>
        <end position="24"/>
    </location>
</feature>
<organism evidence="3 4">
    <name type="scientific">Chiayiivirga flava</name>
    <dbReference type="NCBI Taxonomy" id="659595"/>
    <lineage>
        <taxon>Bacteria</taxon>
        <taxon>Pseudomonadati</taxon>
        <taxon>Pseudomonadota</taxon>
        <taxon>Gammaproteobacteria</taxon>
        <taxon>Lysobacterales</taxon>
        <taxon>Lysobacteraceae</taxon>
        <taxon>Chiayiivirga</taxon>
    </lineage>
</organism>
<evidence type="ECO:0000313" key="4">
    <source>
        <dbReference type="Proteomes" id="UP000521199"/>
    </source>
</evidence>
<feature type="chain" id="PRO_5031020616" evidence="2">
    <location>
        <begin position="25"/>
        <end position="225"/>
    </location>
</feature>
<evidence type="ECO:0000256" key="2">
    <source>
        <dbReference type="SAM" id="SignalP"/>
    </source>
</evidence>
<keyword evidence="2" id="KW-0732">Signal</keyword>
<dbReference type="RefSeq" id="WP_183961793.1">
    <property type="nucleotide sequence ID" value="NZ_JACHHP010000005.1"/>
</dbReference>
<feature type="region of interest" description="Disordered" evidence="1">
    <location>
        <begin position="197"/>
        <end position="225"/>
    </location>
</feature>
<reference evidence="3 4" key="1">
    <citation type="submission" date="2020-08" db="EMBL/GenBank/DDBJ databases">
        <title>Genomic Encyclopedia of Type Strains, Phase IV (KMG-IV): sequencing the most valuable type-strain genomes for metagenomic binning, comparative biology and taxonomic classification.</title>
        <authorList>
            <person name="Goeker M."/>
        </authorList>
    </citation>
    <scope>NUCLEOTIDE SEQUENCE [LARGE SCALE GENOMIC DNA]</scope>
    <source>
        <strain evidence="3 4">DSM 24163</strain>
    </source>
</reference>
<dbReference type="AlphaFoldDB" id="A0A7W8G0J6"/>
<gene>
    <name evidence="3" type="ORF">HNQ52_002819</name>
</gene>
<sequence>MHTRSPCLLALLALSCALSAPASAAALPACPNFLDGLEIVPVGTLTGGAGAPIQFVTHGNYTVKLDRHTVTITDPLGRNTIQHWGDPHENLNGKHIKDWNGAQRTLLLGDDTRITLEASGPHGVVVLTSIYDGRHNVQIDNATNTIVHTSTSLADTLCHERTQHDGETARFSTDAQTGIAVYRQVYVEDAAFQTTPDDQMLGTTGGFENPNQVNDYYDDPRLGHT</sequence>
<dbReference type="PROSITE" id="PS51257">
    <property type="entry name" value="PROKAR_LIPOPROTEIN"/>
    <property type="match status" value="1"/>
</dbReference>
<evidence type="ECO:0000256" key="1">
    <source>
        <dbReference type="SAM" id="MobiDB-lite"/>
    </source>
</evidence>
<name>A0A7W8G0J6_9GAMM</name>